<organism evidence="2 3">
    <name type="scientific">Rhizopus delemar (strain RA 99-880 / ATCC MYA-4621 / FGSC 9543 / NRRL 43880)</name>
    <name type="common">Mucormycosis agent</name>
    <name type="synonym">Rhizopus arrhizus var. delemar</name>
    <dbReference type="NCBI Taxonomy" id="246409"/>
    <lineage>
        <taxon>Eukaryota</taxon>
        <taxon>Fungi</taxon>
        <taxon>Fungi incertae sedis</taxon>
        <taxon>Mucoromycota</taxon>
        <taxon>Mucoromycotina</taxon>
        <taxon>Mucoromycetes</taxon>
        <taxon>Mucorales</taxon>
        <taxon>Mucorineae</taxon>
        <taxon>Rhizopodaceae</taxon>
        <taxon>Rhizopus</taxon>
    </lineage>
</organism>
<protein>
    <submittedName>
        <fullName evidence="2">Uncharacterized protein</fullName>
    </submittedName>
</protein>
<reference evidence="2 3" key="1">
    <citation type="journal article" date="2009" name="PLoS Genet.">
        <title>Genomic analysis of the basal lineage fungus Rhizopus oryzae reveals a whole-genome duplication.</title>
        <authorList>
            <person name="Ma L.-J."/>
            <person name="Ibrahim A.S."/>
            <person name="Skory C."/>
            <person name="Grabherr M.G."/>
            <person name="Burger G."/>
            <person name="Butler M."/>
            <person name="Elias M."/>
            <person name="Idnurm A."/>
            <person name="Lang B.F."/>
            <person name="Sone T."/>
            <person name="Abe A."/>
            <person name="Calvo S.E."/>
            <person name="Corrochano L.M."/>
            <person name="Engels R."/>
            <person name="Fu J."/>
            <person name="Hansberg W."/>
            <person name="Kim J.-M."/>
            <person name="Kodira C.D."/>
            <person name="Koehrsen M.J."/>
            <person name="Liu B."/>
            <person name="Miranda-Saavedra D."/>
            <person name="O'Leary S."/>
            <person name="Ortiz-Castellanos L."/>
            <person name="Poulter R."/>
            <person name="Rodriguez-Romero J."/>
            <person name="Ruiz-Herrera J."/>
            <person name="Shen Y.-Q."/>
            <person name="Zeng Q."/>
            <person name="Galagan J."/>
            <person name="Birren B.W."/>
            <person name="Cuomo C.A."/>
            <person name="Wickes B.L."/>
        </authorList>
    </citation>
    <scope>NUCLEOTIDE SEQUENCE [LARGE SCALE GENOMIC DNA]</scope>
    <source>
        <strain evidence="3">RA 99-880 / ATCC MYA-4621 / FGSC 9543 / NRRL 43880</strain>
    </source>
</reference>
<dbReference type="VEuPathDB" id="FungiDB:RO3G_15298"/>
<evidence type="ECO:0000313" key="2">
    <source>
        <dbReference type="EMBL" id="EIE90587.1"/>
    </source>
</evidence>
<dbReference type="RefSeq" id="XP_067525983.1">
    <property type="nucleotide sequence ID" value="XM_067669882.1"/>
</dbReference>
<dbReference type="GeneID" id="93622263"/>
<keyword evidence="3" id="KW-1185">Reference proteome</keyword>
<evidence type="ECO:0000313" key="3">
    <source>
        <dbReference type="Proteomes" id="UP000009138"/>
    </source>
</evidence>
<accession>I1CQ57</accession>
<evidence type="ECO:0000256" key="1">
    <source>
        <dbReference type="SAM" id="MobiDB-lite"/>
    </source>
</evidence>
<sequence length="116" mass="13753">MHSLHRKLKLPKYYRRQKNNEVMVAKLKNKCTNQNSKVTMQNISGVQELCKRLWDRDLAACLNMIHIVCNLRLNGEIPEIFQHAVSERRAPTRRRRSGENENDAFYLEPCNFPTQR</sequence>
<name>I1CQ57_RHIO9</name>
<proteinExistence type="predicted"/>
<dbReference type="AlphaFoldDB" id="I1CQ57"/>
<dbReference type="EMBL" id="CH476747">
    <property type="protein sequence ID" value="EIE90587.1"/>
    <property type="molecule type" value="Genomic_DNA"/>
</dbReference>
<dbReference type="Proteomes" id="UP000009138">
    <property type="component" value="Unassembled WGS sequence"/>
</dbReference>
<feature type="region of interest" description="Disordered" evidence="1">
    <location>
        <begin position="88"/>
        <end position="116"/>
    </location>
</feature>
<gene>
    <name evidence="2" type="ORF">RO3G_15298</name>
</gene>
<dbReference type="InParanoid" id="I1CQ57"/>